<dbReference type="Gene3D" id="3.60.10.10">
    <property type="entry name" value="Endonuclease/exonuclease/phosphatase"/>
    <property type="match status" value="1"/>
</dbReference>
<sequence>MPRHTQSSATIAVAVVGASSLLPPQGFLCIAGTILSTGNSRHYSFPVDLSSLVASTAHPSSAIAPMCCLMLPYLSKSFTDIVLFGDFNAHIGWWQHDESLPKDSADDSLLDIVSSANLHQVYQNPSYASQGQSSFLDLVFVRNISWVTSCQVRPGLTGSDHSAI</sequence>
<evidence type="ECO:0000313" key="2">
    <source>
        <dbReference type="EMBL" id="KAH9370447.1"/>
    </source>
</evidence>
<dbReference type="Pfam" id="PF14529">
    <property type="entry name" value="Exo_endo_phos_2"/>
    <property type="match status" value="1"/>
</dbReference>
<keyword evidence="3" id="KW-1185">Reference proteome</keyword>
<name>A0A9J6G6B1_HAELO</name>
<dbReference type="EMBL" id="JABSTR010000005">
    <property type="protein sequence ID" value="KAH9370447.1"/>
    <property type="molecule type" value="Genomic_DNA"/>
</dbReference>
<dbReference type="InterPro" id="IPR005135">
    <property type="entry name" value="Endo/exonuclease/phosphatase"/>
</dbReference>
<reference evidence="2 3" key="1">
    <citation type="journal article" date="2020" name="Cell">
        <title>Large-Scale Comparative Analyses of Tick Genomes Elucidate Their Genetic Diversity and Vector Capacities.</title>
        <authorList>
            <consortium name="Tick Genome and Microbiome Consortium (TIGMIC)"/>
            <person name="Jia N."/>
            <person name="Wang J."/>
            <person name="Shi W."/>
            <person name="Du L."/>
            <person name="Sun Y."/>
            <person name="Zhan W."/>
            <person name="Jiang J.F."/>
            <person name="Wang Q."/>
            <person name="Zhang B."/>
            <person name="Ji P."/>
            <person name="Bell-Sakyi L."/>
            <person name="Cui X.M."/>
            <person name="Yuan T.T."/>
            <person name="Jiang B.G."/>
            <person name="Yang W.F."/>
            <person name="Lam T.T."/>
            <person name="Chang Q.C."/>
            <person name="Ding S.J."/>
            <person name="Wang X.J."/>
            <person name="Zhu J.G."/>
            <person name="Ruan X.D."/>
            <person name="Zhao L."/>
            <person name="Wei J.T."/>
            <person name="Ye R.Z."/>
            <person name="Que T.C."/>
            <person name="Du C.H."/>
            <person name="Zhou Y.H."/>
            <person name="Cheng J.X."/>
            <person name="Dai P.F."/>
            <person name="Guo W.B."/>
            <person name="Han X.H."/>
            <person name="Huang E.J."/>
            <person name="Li L.F."/>
            <person name="Wei W."/>
            <person name="Gao Y.C."/>
            <person name="Liu J.Z."/>
            <person name="Shao H.Z."/>
            <person name="Wang X."/>
            <person name="Wang C.C."/>
            <person name="Yang T.C."/>
            <person name="Huo Q.B."/>
            <person name="Li W."/>
            <person name="Chen H.Y."/>
            <person name="Chen S.E."/>
            <person name="Zhou L.G."/>
            <person name="Ni X.B."/>
            <person name="Tian J.H."/>
            <person name="Sheng Y."/>
            <person name="Liu T."/>
            <person name="Pan Y.S."/>
            <person name="Xia L.Y."/>
            <person name="Li J."/>
            <person name="Zhao F."/>
            <person name="Cao W.C."/>
        </authorList>
    </citation>
    <scope>NUCLEOTIDE SEQUENCE [LARGE SCALE GENOMIC DNA]</scope>
    <source>
        <strain evidence="2">HaeL-2018</strain>
    </source>
</reference>
<accession>A0A9J6G6B1</accession>
<dbReference type="InterPro" id="IPR036691">
    <property type="entry name" value="Endo/exonu/phosph_ase_sf"/>
</dbReference>
<gene>
    <name evidence="2" type="ORF">HPB48_000307</name>
</gene>
<organism evidence="2 3">
    <name type="scientific">Haemaphysalis longicornis</name>
    <name type="common">Bush tick</name>
    <dbReference type="NCBI Taxonomy" id="44386"/>
    <lineage>
        <taxon>Eukaryota</taxon>
        <taxon>Metazoa</taxon>
        <taxon>Ecdysozoa</taxon>
        <taxon>Arthropoda</taxon>
        <taxon>Chelicerata</taxon>
        <taxon>Arachnida</taxon>
        <taxon>Acari</taxon>
        <taxon>Parasitiformes</taxon>
        <taxon>Ixodida</taxon>
        <taxon>Ixodoidea</taxon>
        <taxon>Ixodidae</taxon>
        <taxon>Haemaphysalinae</taxon>
        <taxon>Haemaphysalis</taxon>
    </lineage>
</organism>
<comment type="caution">
    <text evidence="2">The sequence shown here is derived from an EMBL/GenBank/DDBJ whole genome shotgun (WGS) entry which is preliminary data.</text>
</comment>
<dbReference type="AlphaFoldDB" id="A0A9J6G6B1"/>
<dbReference type="GO" id="GO:0003824">
    <property type="term" value="F:catalytic activity"/>
    <property type="evidence" value="ECO:0007669"/>
    <property type="project" value="InterPro"/>
</dbReference>
<proteinExistence type="predicted"/>
<evidence type="ECO:0000259" key="1">
    <source>
        <dbReference type="Pfam" id="PF14529"/>
    </source>
</evidence>
<feature type="domain" description="Endonuclease/exonuclease/phosphatase" evidence="1">
    <location>
        <begin position="74"/>
        <end position="164"/>
    </location>
</feature>
<protein>
    <recommendedName>
        <fullName evidence="1">Endonuclease/exonuclease/phosphatase domain-containing protein</fullName>
    </recommendedName>
</protein>
<dbReference type="VEuPathDB" id="VectorBase:HLOH_053898"/>
<dbReference type="SUPFAM" id="SSF56219">
    <property type="entry name" value="DNase I-like"/>
    <property type="match status" value="1"/>
</dbReference>
<dbReference type="Proteomes" id="UP000821853">
    <property type="component" value="Chromosome 3"/>
</dbReference>
<evidence type="ECO:0000313" key="3">
    <source>
        <dbReference type="Proteomes" id="UP000821853"/>
    </source>
</evidence>